<name>A0A9Q0LPY1_ANAIG</name>
<sequence>MSQNNLKPQLFICYKQRKKDKNKITFKCNEKEMIQSNQNQNIWIFKDESNEKTLKEWSIEMKKQKIKTKHQKRSQPIKKTFPFEKTQSNLNFFIFTEKEKKSKSQKGNENEKEIIASEFLIVLIIQFEENIFGNQNQNQNQIESESESESDIEFGNQNSNQNQIEIQSSFTQIIKVHETIMEQFLKSKIMKNILKTYFLQQFII</sequence>
<evidence type="ECO:0000313" key="1">
    <source>
        <dbReference type="EMBL" id="KAJ5076822.1"/>
    </source>
</evidence>
<comment type="caution">
    <text evidence="1">The sequence shown here is derived from an EMBL/GenBank/DDBJ whole genome shotgun (WGS) entry which is preliminary data.</text>
</comment>
<dbReference type="EMBL" id="JAPDFW010000059">
    <property type="protein sequence ID" value="KAJ5076822.1"/>
    <property type="molecule type" value="Genomic_DNA"/>
</dbReference>
<gene>
    <name evidence="1" type="ORF">M0811_00139</name>
</gene>
<proteinExistence type="predicted"/>
<accession>A0A9Q0LPY1</accession>
<evidence type="ECO:0000313" key="2">
    <source>
        <dbReference type="Proteomes" id="UP001149090"/>
    </source>
</evidence>
<reference evidence="1" key="1">
    <citation type="submission" date="2022-10" db="EMBL/GenBank/DDBJ databases">
        <title>Novel sulphate-reducing endosymbionts in the free-living metamonad Anaeramoeba.</title>
        <authorList>
            <person name="Jerlstrom-Hultqvist J."/>
            <person name="Cepicka I."/>
            <person name="Gallot-Lavallee L."/>
            <person name="Salas-Leiva D."/>
            <person name="Curtis B.A."/>
            <person name="Zahonova K."/>
            <person name="Pipaliya S."/>
            <person name="Dacks J."/>
            <person name="Roger A.J."/>
        </authorList>
    </citation>
    <scope>NUCLEOTIDE SEQUENCE</scope>
    <source>
        <strain evidence="1">BMAN</strain>
    </source>
</reference>
<protein>
    <submittedName>
        <fullName evidence="1">Uncharacterized protein</fullName>
    </submittedName>
</protein>
<dbReference type="AlphaFoldDB" id="A0A9Q0LPY1"/>
<dbReference type="Proteomes" id="UP001149090">
    <property type="component" value="Unassembled WGS sequence"/>
</dbReference>
<organism evidence="1 2">
    <name type="scientific">Anaeramoeba ignava</name>
    <name type="common">Anaerobic marine amoeba</name>
    <dbReference type="NCBI Taxonomy" id="1746090"/>
    <lineage>
        <taxon>Eukaryota</taxon>
        <taxon>Metamonada</taxon>
        <taxon>Anaeramoebidae</taxon>
        <taxon>Anaeramoeba</taxon>
    </lineage>
</organism>
<keyword evidence="2" id="KW-1185">Reference proteome</keyword>